<evidence type="ECO:0000313" key="11">
    <source>
        <dbReference type="EMBL" id="GLQ11160.1"/>
    </source>
</evidence>
<evidence type="ECO:0000256" key="2">
    <source>
        <dbReference type="ARBA" id="ARBA00008914"/>
    </source>
</evidence>
<keyword evidence="6 7" id="KW-0472">Membrane</keyword>
<feature type="compositionally biased region" description="Polar residues" evidence="8">
    <location>
        <begin position="105"/>
        <end position="124"/>
    </location>
</feature>
<feature type="domain" description="OmpA-like" evidence="10">
    <location>
        <begin position="180"/>
        <end position="299"/>
    </location>
</feature>
<dbReference type="InterPro" id="IPR025713">
    <property type="entry name" value="MotB-like_N_dom"/>
</dbReference>
<evidence type="ECO:0000256" key="3">
    <source>
        <dbReference type="ARBA" id="ARBA00022475"/>
    </source>
</evidence>
<keyword evidence="5 9" id="KW-1133">Transmembrane helix</keyword>
<dbReference type="PANTHER" id="PTHR30329">
    <property type="entry name" value="STATOR ELEMENT OF FLAGELLAR MOTOR COMPLEX"/>
    <property type="match status" value="1"/>
</dbReference>
<dbReference type="SUPFAM" id="SSF103088">
    <property type="entry name" value="OmpA-like"/>
    <property type="match status" value="1"/>
</dbReference>
<evidence type="ECO:0000256" key="4">
    <source>
        <dbReference type="ARBA" id="ARBA00022692"/>
    </source>
</evidence>
<name>A0ABQ5UGD6_9HYPH</name>
<comment type="caution">
    <text evidence="11">The sequence shown here is derived from an EMBL/GenBank/DDBJ whole genome shotgun (WGS) entry which is preliminary data.</text>
</comment>
<dbReference type="Pfam" id="PF13677">
    <property type="entry name" value="MotB_plug"/>
    <property type="match status" value="1"/>
</dbReference>
<dbReference type="CDD" id="cd07185">
    <property type="entry name" value="OmpA_C-like"/>
    <property type="match status" value="1"/>
</dbReference>
<reference evidence="11" key="1">
    <citation type="journal article" date="2014" name="Int. J. Syst. Evol. Microbiol.">
        <title>Complete genome of a new Firmicutes species belonging to the dominant human colonic microbiota ('Ruminococcus bicirculans') reveals two chromosomes and a selective capacity to utilize plant glucans.</title>
        <authorList>
            <consortium name="NISC Comparative Sequencing Program"/>
            <person name="Wegmann U."/>
            <person name="Louis P."/>
            <person name="Goesmann A."/>
            <person name="Henrissat B."/>
            <person name="Duncan S.H."/>
            <person name="Flint H.J."/>
        </authorList>
    </citation>
    <scope>NUCLEOTIDE SEQUENCE</scope>
    <source>
        <strain evidence="11">NBRC 103855</strain>
    </source>
</reference>
<comment type="similarity">
    <text evidence="2">Belongs to the MotB family.</text>
</comment>
<dbReference type="InterPro" id="IPR050330">
    <property type="entry name" value="Bact_OuterMem_StrucFunc"/>
</dbReference>
<evidence type="ECO:0000256" key="1">
    <source>
        <dbReference type="ARBA" id="ARBA00004162"/>
    </source>
</evidence>
<organism evidence="11 12">
    <name type="scientific">Devosia yakushimensis</name>
    <dbReference type="NCBI Taxonomy" id="470028"/>
    <lineage>
        <taxon>Bacteria</taxon>
        <taxon>Pseudomonadati</taxon>
        <taxon>Pseudomonadota</taxon>
        <taxon>Alphaproteobacteria</taxon>
        <taxon>Hyphomicrobiales</taxon>
        <taxon>Devosiaceae</taxon>
        <taxon>Devosia</taxon>
    </lineage>
</organism>
<accession>A0ABQ5UGD6</accession>
<comment type="subcellular location">
    <subcellularLocation>
        <location evidence="1">Cell membrane</location>
        <topology evidence="1">Single-pass membrane protein</topology>
    </subcellularLocation>
</comment>
<feature type="transmembrane region" description="Helical" evidence="9">
    <location>
        <begin position="28"/>
        <end position="47"/>
    </location>
</feature>
<evidence type="ECO:0000256" key="9">
    <source>
        <dbReference type="SAM" id="Phobius"/>
    </source>
</evidence>
<dbReference type="InterPro" id="IPR006665">
    <property type="entry name" value="OmpA-like"/>
</dbReference>
<dbReference type="EMBL" id="BSNG01000001">
    <property type="protein sequence ID" value="GLQ11160.1"/>
    <property type="molecule type" value="Genomic_DNA"/>
</dbReference>
<dbReference type="RefSeq" id="WP_284392388.1">
    <property type="nucleotide sequence ID" value="NZ_BSNG01000001.1"/>
</dbReference>
<reference evidence="11" key="2">
    <citation type="submission" date="2023-01" db="EMBL/GenBank/DDBJ databases">
        <title>Draft genome sequence of Devosia yakushimensis strain NBRC 103855.</title>
        <authorList>
            <person name="Sun Q."/>
            <person name="Mori K."/>
        </authorList>
    </citation>
    <scope>NUCLEOTIDE SEQUENCE</scope>
    <source>
        <strain evidence="11">NBRC 103855</strain>
    </source>
</reference>
<dbReference type="Gene3D" id="3.30.1330.60">
    <property type="entry name" value="OmpA-like domain"/>
    <property type="match status" value="1"/>
</dbReference>
<proteinExistence type="inferred from homology"/>
<dbReference type="PANTHER" id="PTHR30329:SF21">
    <property type="entry name" value="LIPOPROTEIN YIAD-RELATED"/>
    <property type="match status" value="1"/>
</dbReference>
<evidence type="ECO:0000259" key="10">
    <source>
        <dbReference type="PROSITE" id="PS51123"/>
    </source>
</evidence>
<dbReference type="Pfam" id="PF00691">
    <property type="entry name" value="OmpA"/>
    <property type="match status" value="1"/>
</dbReference>
<dbReference type="PROSITE" id="PS51123">
    <property type="entry name" value="OMPA_2"/>
    <property type="match status" value="1"/>
</dbReference>
<evidence type="ECO:0000313" key="12">
    <source>
        <dbReference type="Proteomes" id="UP001161406"/>
    </source>
</evidence>
<evidence type="ECO:0000256" key="8">
    <source>
        <dbReference type="SAM" id="MobiDB-lite"/>
    </source>
</evidence>
<keyword evidence="12" id="KW-1185">Reference proteome</keyword>
<keyword evidence="3" id="KW-1003">Cell membrane</keyword>
<dbReference type="InterPro" id="IPR036737">
    <property type="entry name" value="OmpA-like_sf"/>
</dbReference>
<protein>
    <submittedName>
        <fullName evidence="11">Chemotaxis protein MotB</fullName>
    </submittedName>
</protein>
<dbReference type="Proteomes" id="UP001161406">
    <property type="component" value="Unassembled WGS sequence"/>
</dbReference>
<gene>
    <name evidence="11" type="ORF">GCM10007913_30920</name>
</gene>
<evidence type="ECO:0000256" key="6">
    <source>
        <dbReference type="ARBA" id="ARBA00023136"/>
    </source>
</evidence>
<evidence type="ECO:0000256" key="7">
    <source>
        <dbReference type="PROSITE-ProRule" id="PRU00473"/>
    </source>
</evidence>
<keyword evidence="4 9" id="KW-0812">Transmembrane</keyword>
<sequence>MAGYNDRPIIIKKVKKAAHAHHGGAWKIAYADFVTAMMAFFLLLWLISMTTPEQKQGLADYFAPPNISPSTSGSGGVMGGTAMDTTGAKMAGSMSEEVKAATPAAQISGQAGAQDNASSANQTVDGAESQAERSAQADLKASQDRAFHSAAASIRQAWQAMPDITEMADNLLIEETPEGLNIQIVDQEGRPMFPEGSKYPFDATRKAIAAIAPILQQLPNQISISGHTAAGGVFSNPRYGPWDLSSDRANVVRSILSEFGLADDRIEAVTGRSTSDPFFPNDPYMAANQRVKITVLYDAPPVPPDMAF</sequence>
<feature type="region of interest" description="Disordered" evidence="8">
    <location>
        <begin position="70"/>
        <end position="143"/>
    </location>
</feature>
<evidence type="ECO:0000256" key="5">
    <source>
        <dbReference type="ARBA" id="ARBA00022989"/>
    </source>
</evidence>